<comment type="subcellular location">
    <subcellularLocation>
        <location evidence="1">Periplasm</location>
    </subcellularLocation>
</comment>
<dbReference type="InterPro" id="IPR011782">
    <property type="entry name" value="Pept_S1C_Do"/>
</dbReference>
<reference evidence="10 11" key="1">
    <citation type="submission" date="2023-10" db="EMBL/GenBank/DDBJ databases">
        <authorList>
            <person name="Venkata Ramana C."/>
            <person name="Sasikala C."/>
            <person name="Dhurka M."/>
        </authorList>
    </citation>
    <scope>NUCLEOTIDE SEQUENCE [LARGE SCALE GENOMIC DNA]</scope>
    <source>
        <strain evidence="10 11">KCTC 32151</strain>
    </source>
</reference>
<evidence type="ECO:0000259" key="9">
    <source>
        <dbReference type="PROSITE" id="PS50106"/>
    </source>
</evidence>
<comment type="caution">
    <text evidence="10">The sequence shown here is derived from an EMBL/GenBank/DDBJ whole genome shotgun (WGS) entry which is preliminary data.</text>
</comment>
<dbReference type="Gene3D" id="2.40.10.120">
    <property type="match status" value="1"/>
</dbReference>
<dbReference type="InterPro" id="IPR001940">
    <property type="entry name" value="Peptidase_S1C"/>
</dbReference>
<dbReference type="Pfam" id="PF17820">
    <property type="entry name" value="PDZ_6"/>
    <property type="match status" value="1"/>
</dbReference>
<dbReference type="Pfam" id="PF13365">
    <property type="entry name" value="Trypsin_2"/>
    <property type="match status" value="1"/>
</dbReference>
<dbReference type="EMBL" id="JAWLIP010000004">
    <property type="protein sequence ID" value="MDV6226892.1"/>
    <property type="molecule type" value="Genomic_DNA"/>
</dbReference>
<evidence type="ECO:0000256" key="4">
    <source>
        <dbReference type="ARBA" id="ARBA00022729"/>
    </source>
</evidence>
<dbReference type="Proteomes" id="UP001185659">
    <property type="component" value="Unassembled WGS sequence"/>
</dbReference>
<dbReference type="NCBIfam" id="TIGR02037">
    <property type="entry name" value="degP_htrA_DO"/>
    <property type="match status" value="1"/>
</dbReference>
<evidence type="ECO:0000256" key="7">
    <source>
        <dbReference type="ARBA" id="ARBA00022801"/>
    </source>
</evidence>
<keyword evidence="4" id="KW-0732">Signal</keyword>
<keyword evidence="5" id="KW-0677">Repeat</keyword>
<dbReference type="InterPro" id="IPR009003">
    <property type="entry name" value="Peptidase_S1_PA"/>
</dbReference>
<dbReference type="SMART" id="SM00228">
    <property type="entry name" value="PDZ"/>
    <property type="match status" value="2"/>
</dbReference>
<organism evidence="10 11">
    <name type="scientific">Nitratireductor aquimarinus</name>
    <dbReference type="NCBI Taxonomy" id="889300"/>
    <lineage>
        <taxon>Bacteria</taxon>
        <taxon>Pseudomonadati</taxon>
        <taxon>Pseudomonadota</taxon>
        <taxon>Alphaproteobacteria</taxon>
        <taxon>Hyphomicrobiales</taxon>
        <taxon>Phyllobacteriaceae</taxon>
        <taxon>Nitratireductor</taxon>
    </lineage>
</organism>
<evidence type="ECO:0000256" key="2">
    <source>
        <dbReference type="ARBA" id="ARBA00010541"/>
    </source>
</evidence>
<sequence length="499" mass="52895">MRSDFIRVVALVVAVGVIATGAALAQESGGGTLRGFLSGLLKSDADAPAEIQAPVSDGAERRVPFGREDIQLSFAPLVRETSPAVVNVYASSTVQVRSPFMGDPFFEQFFGRPQMPPRVRSSLGSGVLVDPSGVIVTNNHVISDADEVKVALADGREFESEILLKDKALDLAVLKIQDDEAFPAVRLGDSDALEVGDLVLAIGNPFGVGQTTTSGIVSALARSHVGVSDFGFFIQTDAAINPGNSGGALIDMRGQVIGINTAIVSRSGGSIGIGFAIPANMVRAVVNAALDGAETFERPFFGASFDPVTAQIAEALGMDRPVGALVREIAPESPAVKAGLRPGDVVVAMDGADIQHPDALEYRLVTHPLEEEGVIRILRDGNTQELKFRLERLSDGGEPQTLQLGGQGPFAGAFIATLSPRLAQRLKLPLNKKGVVILDVERRSPAGSVGLRPGDIIREVNGIEIEDADTMQVVARDTGRRWAFAIERDGRILRQRLRF</sequence>
<evidence type="ECO:0000256" key="3">
    <source>
        <dbReference type="ARBA" id="ARBA00022670"/>
    </source>
</evidence>
<evidence type="ECO:0000256" key="8">
    <source>
        <dbReference type="ARBA" id="ARBA00022825"/>
    </source>
</evidence>
<evidence type="ECO:0000313" key="10">
    <source>
        <dbReference type="EMBL" id="MDV6226892.1"/>
    </source>
</evidence>
<evidence type="ECO:0000256" key="1">
    <source>
        <dbReference type="ARBA" id="ARBA00004418"/>
    </source>
</evidence>
<keyword evidence="11" id="KW-1185">Reference proteome</keyword>
<evidence type="ECO:0000313" key="11">
    <source>
        <dbReference type="Proteomes" id="UP001185659"/>
    </source>
</evidence>
<dbReference type="Gene3D" id="2.30.42.10">
    <property type="match status" value="2"/>
</dbReference>
<gene>
    <name evidence="10" type="ORF">R2G56_11400</name>
</gene>
<dbReference type="PRINTS" id="PR00834">
    <property type="entry name" value="PROTEASES2C"/>
</dbReference>
<keyword evidence="8" id="KW-0720">Serine protease</keyword>
<keyword evidence="6" id="KW-0574">Periplasm</keyword>
<accession>A0ABU4AKW4</accession>
<keyword evidence="3" id="KW-0645">Protease</keyword>
<dbReference type="PANTHER" id="PTHR22939:SF129">
    <property type="entry name" value="SERINE PROTEASE HTRA2, MITOCHONDRIAL"/>
    <property type="match status" value="1"/>
</dbReference>
<protein>
    <submittedName>
        <fullName evidence="10">DegQ family serine endoprotease</fullName>
    </submittedName>
</protein>
<name>A0ABU4AKW4_9HYPH</name>
<feature type="domain" description="PDZ" evidence="9">
    <location>
        <begin position="287"/>
        <end position="361"/>
    </location>
</feature>
<evidence type="ECO:0000256" key="6">
    <source>
        <dbReference type="ARBA" id="ARBA00022764"/>
    </source>
</evidence>
<dbReference type="Pfam" id="PF13180">
    <property type="entry name" value="PDZ_2"/>
    <property type="match status" value="1"/>
</dbReference>
<keyword evidence="7" id="KW-0378">Hydrolase</keyword>
<dbReference type="SUPFAM" id="SSF50494">
    <property type="entry name" value="Trypsin-like serine proteases"/>
    <property type="match status" value="1"/>
</dbReference>
<feature type="domain" description="PDZ" evidence="9">
    <location>
        <begin position="399"/>
        <end position="474"/>
    </location>
</feature>
<dbReference type="PROSITE" id="PS50106">
    <property type="entry name" value="PDZ"/>
    <property type="match status" value="2"/>
</dbReference>
<dbReference type="InterPro" id="IPR041489">
    <property type="entry name" value="PDZ_6"/>
</dbReference>
<dbReference type="InterPro" id="IPR036034">
    <property type="entry name" value="PDZ_sf"/>
</dbReference>
<dbReference type="InterPro" id="IPR001478">
    <property type="entry name" value="PDZ"/>
</dbReference>
<proteinExistence type="inferred from homology"/>
<dbReference type="PANTHER" id="PTHR22939">
    <property type="entry name" value="SERINE PROTEASE FAMILY S1C HTRA-RELATED"/>
    <property type="match status" value="1"/>
</dbReference>
<dbReference type="SUPFAM" id="SSF50156">
    <property type="entry name" value="PDZ domain-like"/>
    <property type="match status" value="2"/>
</dbReference>
<comment type="similarity">
    <text evidence="2">Belongs to the peptidase S1C family.</text>
</comment>
<evidence type="ECO:0000256" key="5">
    <source>
        <dbReference type="ARBA" id="ARBA00022737"/>
    </source>
</evidence>